<dbReference type="GO" id="GO:0000272">
    <property type="term" value="P:polysaccharide catabolic process"/>
    <property type="evidence" value="ECO:0007669"/>
    <property type="project" value="InterPro"/>
</dbReference>
<reference evidence="6 7" key="2">
    <citation type="submission" date="2019-03" db="EMBL/GenBank/DDBJ databases">
        <title>Genomic Encyclopedia of Type Strains, Phase IV (KMG-IV): sequencing the most valuable type-strain genomes for metagenomic binning, comparative biology and taxonomic classification.</title>
        <authorList>
            <person name="Goeker M."/>
        </authorList>
    </citation>
    <scope>NUCLEOTIDE SEQUENCE [LARGE SCALE GENOMIC DNA]</scope>
    <source>
        <strain evidence="6 7">DSM 103426</strain>
    </source>
</reference>
<evidence type="ECO:0000313" key="5">
    <source>
        <dbReference type="EMBL" id="GBU05120.1"/>
    </source>
</evidence>
<evidence type="ECO:0000256" key="2">
    <source>
        <dbReference type="SAM" id="Phobius"/>
    </source>
</evidence>
<dbReference type="AlphaFoldDB" id="A0A4R3JPJ3"/>
<evidence type="ECO:0000259" key="4">
    <source>
        <dbReference type="Pfam" id="PF00963"/>
    </source>
</evidence>
<dbReference type="EMBL" id="SLZV01000007">
    <property type="protein sequence ID" value="TCS68655.1"/>
    <property type="molecule type" value="Genomic_DNA"/>
</dbReference>
<feature type="region of interest" description="Disordered" evidence="1">
    <location>
        <begin position="374"/>
        <end position="460"/>
    </location>
</feature>
<comment type="caution">
    <text evidence="6">The sequence shown here is derived from an EMBL/GenBank/DDBJ whole genome shotgun (WGS) entry which is preliminary data.</text>
</comment>
<evidence type="ECO:0000313" key="8">
    <source>
        <dbReference type="Proteomes" id="UP000702954"/>
    </source>
</evidence>
<sequence>MKIAKKTAAFLLVLFLGIQCMPLTALAADGTLSFSDPTAKAGETIEVTVKINTAEGPIGDGQVQVTYDPTYLEFVSGVNATGEAGTITLSASGNGTDSELAYSMTFKALAEGETTLQAVGYTAYTFGGEELNLTLGTSAVKIEAGDGTQPAAAQQPGTQTMIELDGKQYFIADDIPEALIPEGYEKSQLTYEGSPHTILVHTGSGQKMIYLMDTQGEGNLFLYDSETDHFSAFEKIDLSSDSYILITDDKESANIPEDYEETTIQINGKVFPAWQNVVDTKLADFCLVYAVDNAGKKGLYQYDSTQKTYQRFLPPTAEKEKQDGSVANKVTTFVEENLPKIMVGAWGVFLMMLLLIVILAVKLRHRNEELDDYYDQEYDENPRAGRGFSSEDYDESDDDDYDYEEDYDESDDDDYDYEEDYDESDDDDYDYEEDYDESEEDDYAYEDAYDESEDDYDDDYDYEEDYESEDAYDDLLDYYDDDDDYELEREILDEDEGFFDKRSGKKRGIDLI</sequence>
<dbReference type="Proteomes" id="UP000294613">
    <property type="component" value="Unassembled WGS sequence"/>
</dbReference>
<reference evidence="5 8" key="1">
    <citation type="journal article" date="2018" name="Int. J. Syst. Evol. Microbiol.">
        <title>Draft Genome Sequence of Faecalimonas umbilicata JCM 30896T, an Acetate-Producing Bacterium Isolated from Human Feces.</title>
        <authorList>
            <person name="Sakamoto M."/>
            <person name="Ikeyama N."/>
            <person name="Yuki M."/>
            <person name="Ohkuma M."/>
        </authorList>
    </citation>
    <scope>NUCLEOTIDE SEQUENCE [LARGE SCALE GENOMIC DNA]</scope>
    <source>
        <strain evidence="5 8">EGH7</strain>
    </source>
</reference>
<organism evidence="6 7">
    <name type="scientific">Faecalimonas umbilicata</name>
    <dbReference type="NCBI Taxonomy" id="1912855"/>
    <lineage>
        <taxon>Bacteria</taxon>
        <taxon>Bacillati</taxon>
        <taxon>Bacillota</taxon>
        <taxon>Clostridia</taxon>
        <taxon>Lachnospirales</taxon>
        <taxon>Lachnospiraceae</taxon>
        <taxon>Faecalimonas</taxon>
    </lineage>
</organism>
<dbReference type="InterPro" id="IPR002102">
    <property type="entry name" value="Cohesin_dom"/>
</dbReference>
<feature type="chain" id="PRO_5020982234" evidence="3">
    <location>
        <begin position="28"/>
        <end position="512"/>
    </location>
</feature>
<dbReference type="RefSeq" id="WP_008976481.1">
    <property type="nucleotide sequence ID" value="NZ_BHEO01000008.1"/>
</dbReference>
<evidence type="ECO:0000313" key="6">
    <source>
        <dbReference type="EMBL" id="TCS68655.1"/>
    </source>
</evidence>
<name>A0A4R3JPJ3_9FIRM</name>
<feature type="signal peptide" evidence="3">
    <location>
        <begin position="1"/>
        <end position="27"/>
    </location>
</feature>
<keyword evidence="8" id="KW-1185">Reference proteome</keyword>
<protein>
    <submittedName>
        <fullName evidence="6">Cohesin domain-containing protein</fullName>
    </submittedName>
</protein>
<dbReference type="Gene3D" id="2.60.40.680">
    <property type="match status" value="1"/>
</dbReference>
<feature type="compositionally biased region" description="Acidic residues" evidence="1">
    <location>
        <begin position="391"/>
        <end position="460"/>
    </location>
</feature>
<keyword evidence="3" id="KW-0732">Signal</keyword>
<dbReference type="SUPFAM" id="SSF49384">
    <property type="entry name" value="Carbohydrate-binding domain"/>
    <property type="match status" value="1"/>
</dbReference>
<keyword evidence="2" id="KW-0812">Transmembrane</keyword>
<evidence type="ECO:0000256" key="1">
    <source>
        <dbReference type="SAM" id="MobiDB-lite"/>
    </source>
</evidence>
<dbReference type="Proteomes" id="UP000702954">
    <property type="component" value="Unassembled WGS sequence"/>
</dbReference>
<evidence type="ECO:0000313" key="7">
    <source>
        <dbReference type="Proteomes" id="UP000294613"/>
    </source>
</evidence>
<keyword evidence="2" id="KW-1133">Transmembrane helix</keyword>
<dbReference type="GO" id="GO:0030246">
    <property type="term" value="F:carbohydrate binding"/>
    <property type="evidence" value="ECO:0007669"/>
    <property type="project" value="InterPro"/>
</dbReference>
<accession>A0A4R3JPJ3</accession>
<dbReference type="Pfam" id="PF00963">
    <property type="entry name" value="Cohesin"/>
    <property type="match status" value="1"/>
</dbReference>
<dbReference type="EMBL" id="BHEO01000008">
    <property type="protein sequence ID" value="GBU05120.1"/>
    <property type="molecule type" value="Genomic_DNA"/>
</dbReference>
<dbReference type="InterPro" id="IPR008965">
    <property type="entry name" value="CBM2/CBM3_carb-bd_dom_sf"/>
</dbReference>
<gene>
    <name evidence="6" type="ORF">EDD74_10746</name>
    <name evidence="5" type="ORF">FAEUMB_16610</name>
</gene>
<evidence type="ECO:0000256" key="3">
    <source>
        <dbReference type="SAM" id="SignalP"/>
    </source>
</evidence>
<feature type="domain" description="Cohesin" evidence="4">
    <location>
        <begin position="31"/>
        <end position="129"/>
    </location>
</feature>
<dbReference type="CDD" id="cd08547">
    <property type="entry name" value="Type_II_cohesin"/>
    <property type="match status" value="1"/>
</dbReference>
<proteinExistence type="predicted"/>
<feature type="transmembrane region" description="Helical" evidence="2">
    <location>
        <begin position="341"/>
        <end position="361"/>
    </location>
</feature>
<keyword evidence="2" id="KW-0472">Membrane</keyword>